<evidence type="ECO:0000256" key="1">
    <source>
        <dbReference type="ARBA" id="ARBA00001965"/>
    </source>
</evidence>
<dbReference type="AlphaFoldDB" id="A0AA91FB72"/>
<sequence length="305" mass="33974">MGKAEASHPRPPKYPYFEEEISVDVVNARMGPDVDPRLREVMSVLVKHLHAAIKEIEPTHEEWLKGITFLTEVGQMCSEWRQEFILLSDTLGVSMLVDAINHRRPNGATENTILGPFYVPEAPRYEHGANICLDGKGEPLVVRGRVVDTEGKPVAGALIDVWQTNDDGFYDVQQKGLQPDWNLRGVFTSGENGDYWYRAVKPRYYPIPDDGPVGKMLAALGRHPNRAAHIHFIISAPGYDPVITHIFAPDCQYLAEDAVFGVKDSLIADFKEITDPTSAAELGFTSPYWAVNWDFVLARKSAGTA</sequence>
<dbReference type="GO" id="GO:0009712">
    <property type="term" value="P:catechol-containing compound metabolic process"/>
    <property type="evidence" value="ECO:0007669"/>
    <property type="project" value="InterPro"/>
</dbReference>
<dbReference type="InterPro" id="IPR039390">
    <property type="entry name" value="1_2-HQD/HQD"/>
</dbReference>
<evidence type="ECO:0000256" key="6">
    <source>
        <dbReference type="ARBA" id="ARBA00023004"/>
    </source>
</evidence>
<evidence type="ECO:0000256" key="3">
    <source>
        <dbReference type="ARBA" id="ARBA00022723"/>
    </source>
</evidence>
<organism evidence="8 9">
    <name type="scientific">Rhizobium loti</name>
    <name type="common">Mesorhizobium loti</name>
    <dbReference type="NCBI Taxonomy" id="381"/>
    <lineage>
        <taxon>Bacteria</taxon>
        <taxon>Pseudomonadati</taxon>
        <taxon>Pseudomonadota</taxon>
        <taxon>Alphaproteobacteria</taxon>
        <taxon>Hyphomicrobiales</taxon>
        <taxon>Phyllobacteriaceae</taxon>
        <taxon>Mesorhizobium</taxon>
    </lineage>
</organism>
<comment type="cofactor">
    <cofactor evidence="1">
        <name>Fe(3+)</name>
        <dbReference type="ChEBI" id="CHEBI:29034"/>
    </cofactor>
</comment>
<reference evidence="8 9" key="1">
    <citation type="submission" date="2016-05" db="EMBL/GenBank/DDBJ databases">
        <authorList>
            <person name="Ramsay J.P."/>
        </authorList>
    </citation>
    <scope>NUCLEOTIDE SEQUENCE [LARGE SCALE GENOMIC DNA]</scope>
    <source>
        <strain evidence="8 9">NZP2042</strain>
    </source>
</reference>
<dbReference type="PANTHER" id="PTHR33711:SF7">
    <property type="entry name" value="INTRADIOL RING-CLEAVAGE DIOXYGENASES DOMAIN-CONTAINING PROTEIN-RELATED"/>
    <property type="match status" value="1"/>
</dbReference>
<keyword evidence="4" id="KW-0223">Dioxygenase</keyword>
<evidence type="ECO:0000259" key="7">
    <source>
        <dbReference type="PROSITE" id="PS00083"/>
    </source>
</evidence>
<dbReference type="RefSeq" id="WP_056570804.1">
    <property type="nucleotide sequence ID" value="NZ_CP033334.1"/>
</dbReference>
<dbReference type="EMBL" id="LYTK01000010">
    <property type="protein sequence ID" value="OBQ66580.1"/>
    <property type="molecule type" value="Genomic_DNA"/>
</dbReference>
<dbReference type="PROSITE" id="PS00083">
    <property type="entry name" value="INTRADIOL_DIOXYGENAS"/>
    <property type="match status" value="1"/>
</dbReference>
<evidence type="ECO:0000256" key="4">
    <source>
        <dbReference type="ARBA" id="ARBA00022964"/>
    </source>
</evidence>
<dbReference type="GO" id="GO:0018576">
    <property type="term" value="F:catechol 1,2-dioxygenase activity"/>
    <property type="evidence" value="ECO:0007669"/>
    <property type="project" value="InterPro"/>
</dbReference>
<dbReference type="Proteomes" id="UP000093737">
    <property type="component" value="Unassembled WGS sequence"/>
</dbReference>
<comment type="similarity">
    <text evidence="2">Belongs to the intradiol ring-cleavage dioxygenase family.</text>
</comment>
<comment type="caution">
    <text evidence="8">The sequence shown here is derived from an EMBL/GenBank/DDBJ whole genome shotgun (WGS) entry which is preliminary data.</text>
</comment>
<dbReference type="GO" id="GO:0008199">
    <property type="term" value="F:ferric iron binding"/>
    <property type="evidence" value="ECO:0007669"/>
    <property type="project" value="InterPro"/>
</dbReference>
<feature type="domain" description="Intradiol ring-cleavage dioxygenases" evidence="7">
    <location>
        <begin position="142"/>
        <end position="170"/>
    </location>
</feature>
<accession>A0AA91FB72</accession>
<keyword evidence="3" id="KW-0479">Metal-binding</keyword>
<keyword evidence="6" id="KW-0408">Iron</keyword>
<keyword evidence="5" id="KW-0560">Oxidoreductase</keyword>
<dbReference type="Pfam" id="PF00775">
    <property type="entry name" value="Dioxygenase_C"/>
    <property type="match status" value="1"/>
</dbReference>
<evidence type="ECO:0000313" key="8">
    <source>
        <dbReference type="EMBL" id="OBQ66580.1"/>
    </source>
</evidence>
<dbReference type="CDD" id="cd03461">
    <property type="entry name" value="1_2-HQD"/>
    <property type="match status" value="1"/>
</dbReference>
<evidence type="ECO:0000256" key="5">
    <source>
        <dbReference type="ARBA" id="ARBA00023002"/>
    </source>
</evidence>
<dbReference type="InterPro" id="IPR007535">
    <property type="entry name" value="Catechol_dOase_N"/>
</dbReference>
<proteinExistence type="inferred from homology"/>
<dbReference type="InterPro" id="IPR050770">
    <property type="entry name" value="Intradiol_RC_Dioxygenase"/>
</dbReference>
<dbReference type="SUPFAM" id="SSF49482">
    <property type="entry name" value="Aromatic compound dioxygenase"/>
    <property type="match status" value="1"/>
</dbReference>
<name>A0AA91FB72_RHILI</name>
<evidence type="ECO:0000256" key="2">
    <source>
        <dbReference type="ARBA" id="ARBA00007825"/>
    </source>
</evidence>
<dbReference type="InterPro" id="IPR000627">
    <property type="entry name" value="Intradiol_dOase_C"/>
</dbReference>
<evidence type="ECO:0000313" key="9">
    <source>
        <dbReference type="Proteomes" id="UP000093737"/>
    </source>
</evidence>
<dbReference type="Pfam" id="PF04444">
    <property type="entry name" value="Dioxygenase_N"/>
    <property type="match status" value="1"/>
</dbReference>
<dbReference type="InterPro" id="IPR015889">
    <property type="entry name" value="Intradiol_dOase_core"/>
</dbReference>
<gene>
    <name evidence="8" type="ORF">A8145_29550</name>
</gene>
<protein>
    <submittedName>
        <fullName evidence="8">6-chlorohydroxyquinol-1,2-dioxygenase</fullName>
    </submittedName>
</protein>
<dbReference type="Gene3D" id="2.60.130.10">
    <property type="entry name" value="Aromatic compound dioxygenase"/>
    <property type="match status" value="1"/>
</dbReference>
<dbReference type="PANTHER" id="PTHR33711">
    <property type="entry name" value="DIOXYGENASE, PUTATIVE (AFU_ORTHOLOGUE AFUA_2G02910)-RELATED"/>
    <property type="match status" value="1"/>
</dbReference>